<dbReference type="Proteomes" id="UP000746535">
    <property type="component" value="Unassembled WGS sequence"/>
</dbReference>
<organism evidence="2 3">
    <name type="scientific">Pseudomonas quercus</name>
    <dbReference type="NCBI Taxonomy" id="2722792"/>
    <lineage>
        <taxon>Bacteria</taxon>
        <taxon>Pseudomonadati</taxon>
        <taxon>Pseudomonadota</taxon>
        <taxon>Gammaproteobacteria</taxon>
        <taxon>Pseudomonadales</taxon>
        <taxon>Pseudomonadaceae</taxon>
        <taxon>Pseudomonas</taxon>
    </lineage>
</organism>
<evidence type="ECO:0008006" key="4">
    <source>
        <dbReference type="Google" id="ProtNLM"/>
    </source>
</evidence>
<feature type="region of interest" description="Disordered" evidence="1">
    <location>
        <begin position="1"/>
        <end position="75"/>
    </location>
</feature>
<gene>
    <name evidence="2" type="ORF">HBH25_07025</name>
</gene>
<dbReference type="RefSeq" id="WP_168082901.1">
    <property type="nucleotide sequence ID" value="NZ_JAAVJI010000003.1"/>
</dbReference>
<protein>
    <recommendedName>
        <fullName evidence="4">Retrotransposon gag domain-containing protein</fullName>
    </recommendedName>
</protein>
<accession>A0ABX0YCD7</accession>
<comment type="caution">
    <text evidence="2">The sequence shown here is derived from an EMBL/GenBank/DDBJ whole genome shotgun (WGS) entry which is preliminary data.</text>
</comment>
<dbReference type="EMBL" id="JAAVJI010000003">
    <property type="protein sequence ID" value="NJP00610.1"/>
    <property type="molecule type" value="Genomic_DNA"/>
</dbReference>
<name>A0ABX0YCD7_9PSED</name>
<keyword evidence="3" id="KW-1185">Reference proteome</keyword>
<sequence length="379" mass="42368">MTLQKITVPLSTKDQSNANPIGPNMKIQPQNQMPHICSTPNETPNPSTTSPLATLKASSNRSSLSGKPETCKKPHKEKIHIGITITARYTTEEVAPPQFITDDIISEPLEATIKKYGLIISTYTNGLDFHTLLKTEALPKWLQTQIIGVHHDNYTPLEKFKAFVKASLASPQTISPKWRWETLTVLRPYRKSASTKAFEIARGKLSEQHADIDRFFRIFEFECVDFCETIAKIRALSKGYESLLSDTPMAKSKAFECLASPNDRSILESAERLFRGSTSRRSTKAMVRENKKDLKTLPCSDERPLRSTPFTAANDAVALSKAYTLLIAELSGANVPENPCTVTLEMKKYLQLLSLSKIAHCFDIKIRKEMHPPFTSAPA</sequence>
<evidence type="ECO:0000313" key="3">
    <source>
        <dbReference type="Proteomes" id="UP000746535"/>
    </source>
</evidence>
<feature type="compositionally biased region" description="Low complexity" evidence="1">
    <location>
        <begin position="38"/>
        <end position="51"/>
    </location>
</feature>
<feature type="compositionally biased region" description="Polar residues" evidence="1">
    <location>
        <begin position="1"/>
        <end position="19"/>
    </location>
</feature>
<proteinExistence type="predicted"/>
<reference evidence="2 3" key="1">
    <citation type="submission" date="2020-03" db="EMBL/GenBank/DDBJ databases">
        <authorList>
            <person name="Wang L."/>
            <person name="He N."/>
            <person name="Li Y."/>
            <person name="Fang Y."/>
            <person name="Zhang F."/>
        </authorList>
    </citation>
    <scope>NUCLEOTIDE SEQUENCE [LARGE SCALE GENOMIC DNA]</scope>
    <source>
        <strain evidence="3">hsmgli-8</strain>
    </source>
</reference>
<evidence type="ECO:0000313" key="2">
    <source>
        <dbReference type="EMBL" id="NJP00610.1"/>
    </source>
</evidence>
<feature type="compositionally biased region" description="Polar residues" evidence="1">
    <location>
        <begin position="56"/>
        <end position="65"/>
    </location>
</feature>
<evidence type="ECO:0000256" key="1">
    <source>
        <dbReference type="SAM" id="MobiDB-lite"/>
    </source>
</evidence>